<evidence type="ECO:0000256" key="1">
    <source>
        <dbReference type="SAM" id="SignalP"/>
    </source>
</evidence>
<dbReference type="EMBL" id="ML994210">
    <property type="protein sequence ID" value="KAF2197672.1"/>
    <property type="molecule type" value="Genomic_DNA"/>
</dbReference>
<sequence>MKSVINLAIVALTTLTPLVCAIAIPGSAIDIFVDAQGNVHGCDVWSYIMLPVATDNTEYFPPRLVIDSSARPEADARTLTTPASNVVIVRSVPCRLSLLRRSAQTL</sequence>
<reference evidence="2" key="1">
    <citation type="journal article" date="2020" name="Stud. Mycol.">
        <title>101 Dothideomycetes genomes: a test case for predicting lifestyles and emergence of pathogens.</title>
        <authorList>
            <person name="Haridas S."/>
            <person name="Albert R."/>
            <person name="Binder M."/>
            <person name="Bloem J."/>
            <person name="Labutti K."/>
            <person name="Salamov A."/>
            <person name="Andreopoulos B."/>
            <person name="Baker S."/>
            <person name="Barry K."/>
            <person name="Bills G."/>
            <person name="Bluhm B."/>
            <person name="Cannon C."/>
            <person name="Castanera R."/>
            <person name="Culley D."/>
            <person name="Daum C."/>
            <person name="Ezra D."/>
            <person name="Gonzalez J."/>
            <person name="Henrissat B."/>
            <person name="Kuo A."/>
            <person name="Liang C."/>
            <person name="Lipzen A."/>
            <person name="Lutzoni F."/>
            <person name="Magnuson J."/>
            <person name="Mondo S."/>
            <person name="Nolan M."/>
            <person name="Ohm R."/>
            <person name="Pangilinan J."/>
            <person name="Park H.-J."/>
            <person name="Ramirez L."/>
            <person name="Alfaro M."/>
            <person name="Sun H."/>
            <person name="Tritt A."/>
            <person name="Yoshinaga Y."/>
            <person name="Zwiers L.-H."/>
            <person name="Turgeon B."/>
            <person name="Goodwin S."/>
            <person name="Spatafora J."/>
            <person name="Crous P."/>
            <person name="Grigoriev I."/>
        </authorList>
    </citation>
    <scope>NUCLEOTIDE SEQUENCE</scope>
    <source>
        <strain evidence="2">ATCC 74209</strain>
    </source>
</reference>
<dbReference type="AlphaFoldDB" id="A0A9P4JDX7"/>
<accession>A0A9P4JDX7</accession>
<proteinExistence type="predicted"/>
<organism evidence="2 3">
    <name type="scientific">Delitschia confertaspora ATCC 74209</name>
    <dbReference type="NCBI Taxonomy" id="1513339"/>
    <lineage>
        <taxon>Eukaryota</taxon>
        <taxon>Fungi</taxon>
        <taxon>Dikarya</taxon>
        <taxon>Ascomycota</taxon>
        <taxon>Pezizomycotina</taxon>
        <taxon>Dothideomycetes</taxon>
        <taxon>Pleosporomycetidae</taxon>
        <taxon>Pleosporales</taxon>
        <taxon>Delitschiaceae</taxon>
        <taxon>Delitschia</taxon>
    </lineage>
</organism>
<evidence type="ECO:0000313" key="2">
    <source>
        <dbReference type="EMBL" id="KAF2197672.1"/>
    </source>
</evidence>
<keyword evidence="1" id="KW-0732">Signal</keyword>
<name>A0A9P4JDX7_9PLEO</name>
<dbReference type="Proteomes" id="UP000799536">
    <property type="component" value="Unassembled WGS sequence"/>
</dbReference>
<evidence type="ECO:0000313" key="3">
    <source>
        <dbReference type="Proteomes" id="UP000799536"/>
    </source>
</evidence>
<comment type="caution">
    <text evidence="2">The sequence shown here is derived from an EMBL/GenBank/DDBJ whole genome shotgun (WGS) entry which is preliminary data.</text>
</comment>
<protein>
    <submittedName>
        <fullName evidence="2">Uncharacterized protein</fullName>
    </submittedName>
</protein>
<feature type="chain" id="PRO_5040405063" evidence="1">
    <location>
        <begin position="22"/>
        <end position="106"/>
    </location>
</feature>
<keyword evidence="3" id="KW-1185">Reference proteome</keyword>
<feature type="signal peptide" evidence="1">
    <location>
        <begin position="1"/>
        <end position="21"/>
    </location>
</feature>
<gene>
    <name evidence="2" type="ORF">GQ43DRAFT_444058</name>
</gene>